<reference evidence="14" key="1">
    <citation type="submission" date="2022-07" db="EMBL/GenBank/DDBJ databases">
        <title>Phylogenomic reconstructions and comparative analyses of Kickxellomycotina fungi.</title>
        <authorList>
            <person name="Reynolds N.K."/>
            <person name="Stajich J.E."/>
            <person name="Barry K."/>
            <person name="Grigoriev I.V."/>
            <person name="Crous P."/>
            <person name="Smith M.E."/>
        </authorList>
    </citation>
    <scope>NUCLEOTIDE SEQUENCE</scope>
    <source>
        <strain evidence="14">RSA 567</strain>
    </source>
</reference>
<keyword evidence="5" id="KW-0067">ATP-binding</keyword>
<dbReference type="SUPFAM" id="SSF52540">
    <property type="entry name" value="P-loop containing nucleoside triphosphate hydrolases"/>
    <property type="match status" value="1"/>
</dbReference>
<keyword evidence="3 14" id="KW-0378">Hydrolase</keyword>
<dbReference type="EMBL" id="JANBQB010000186">
    <property type="protein sequence ID" value="KAJ1980067.1"/>
    <property type="molecule type" value="Genomic_DNA"/>
</dbReference>
<dbReference type="PROSITE" id="PS51195">
    <property type="entry name" value="Q_MOTIF"/>
    <property type="match status" value="1"/>
</dbReference>
<dbReference type="PROSITE" id="PS51194">
    <property type="entry name" value="HELICASE_CTER"/>
    <property type="match status" value="1"/>
</dbReference>
<dbReference type="InterPro" id="IPR000629">
    <property type="entry name" value="RNA-helicase_DEAD-box_CS"/>
</dbReference>
<evidence type="ECO:0000256" key="4">
    <source>
        <dbReference type="ARBA" id="ARBA00022806"/>
    </source>
</evidence>
<keyword evidence="4" id="KW-0347">Helicase</keyword>
<feature type="compositionally biased region" description="Basic residues" evidence="10">
    <location>
        <begin position="32"/>
        <end position="41"/>
    </location>
</feature>
<dbReference type="SMART" id="SM00487">
    <property type="entry name" value="DEXDc"/>
    <property type="match status" value="1"/>
</dbReference>
<dbReference type="EC" id="3.6.4.13" evidence="1"/>
<feature type="compositionally biased region" description="Basic and acidic residues" evidence="10">
    <location>
        <begin position="129"/>
        <end position="139"/>
    </location>
</feature>
<dbReference type="PANTHER" id="PTHR47959">
    <property type="entry name" value="ATP-DEPENDENT RNA HELICASE RHLE-RELATED"/>
    <property type="match status" value="1"/>
</dbReference>
<dbReference type="PROSITE" id="PS51192">
    <property type="entry name" value="HELICASE_ATP_BIND_1"/>
    <property type="match status" value="1"/>
</dbReference>
<feature type="compositionally biased region" description="Acidic residues" evidence="10">
    <location>
        <begin position="246"/>
        <end position="272"/>
    </location>
</feature>
<evidence type="ECO:0000259" key="13">
    <source>
        <dbReference type="PROSITE" id="PS51195"/>
    </source>
</evidence>
<feature type="region of interest" description="Disordered" evidence="10">
    <location>
        <begin position="89"/>
        <end position="275"/>
    </location>
</feature>
<feature type="short sequence motif" description="Q motif" evidence="8">
    <location>
        <begin position="294"/>
        <end position="322"/>
    </location>
</feature>
<feature type="coiled-coil region" evidence="9">
    <location>
        <begin position="673"/>
        <end position="720"/>
    </location>
</feature>
<evidence type="ECO:0000256" key="5">
    <source>
        <dbReference type="ARBA" id="ARBA00022840"/>
    </source>
</evidence>
<evidence type="ECO:0000313" key="15">
    <source>
        <dbReference type="Proteomes" id="UP001151582"/>
    </source>
</evidence>
<evidence type="ECO:0000256" key="2">
    <source>
        <dbReference type="ARBA" id="ARBA00022741"/>
    </source>
</evidence>
<feature type="region of interest" description="Disordered" evidence="10">
    <location>
        <begin position="19"/>
        <end position="58"/>
    </location>
</feature>
<dbReference type="GO" id="GO:0003723">
    <property type="term" value="F:RNA binding"/>
    <property type="evidence" value="ECO:0007669"/>
    <property type="project" value="UniProtKB-KW"/>
</dbReference>
<evidence type="ECO:0000256" key="10">
    <source>
        <dbReference type="SAM" id="MobiDB-lite"/>
    </source>
</evidence>
<comment type="caution">
    <text evidence="14">The sequence shown here is derived from an EMBL/GenBank/DDBJ whole genome shotgun (WGS) entry which is preliminary data.</text>
</comment>
<dbReference type="Pfam" id="PF00270">
    <property type="entry name" value="DEAD"/>
    <property type="match status" value="1"/>
</dbReference>
<dbReference type="InterPro" id="IPR027417">
    <property type="entry name" value="P-loop_NTPase"/>
</dbReference>
<sequence length="864" mass="95222">MTDLIMTIEDDMVVPNFDAGIDDLPGPSQHSAKTKKAGKSKTAREPHPESSNENVEASDMCDDFVIDLDADNLQNVHHSLDFAMAKRSLRRQRQSGNYTNLEQRIAKHKSKLRRTARSAPDAESTQTEPSDKAKDREGSNEEAADTVETLTGNLSDSSDPDNQPDAASENDGSDEEQFFAAASDAEESSDLDQDAKPVAKATTKRHKKSPIDFKGLGFGSDSEDDAAEASDNSDIEQVPQSGSEASDAEAASEDEDEEKNDTSDAESEVDEQAEARKREYFGAIDTYTDVDLPESFNSMNLSRPIVKGLTQLGFTQPTAIQAKSIPVALLGKDICGGAVTGSGKTAAFVVPILERLLYRARSTAVTRVLVLCPTRELAIQCHNVAIKLAAFTDVHFCLCVGGLAIRPQEAELQKRPDVVIATPGRLIDHLRNSPSFSLDHLEILVMDEADRMLEDGFKAELTEIVKCCPRSRQTMLFSATMTDNVDELIRLSLDKPVLVQIDSAKKTARRLVQEFIRVRQNHEEDRPAILAALCAKTYRRKTIVFFRSKLAVREMRIVFGLLGLGATEIHGDLTQEQRLEALEMFRDGEVDYLMATDVAARGLDIKGVSTVINFNMPVKYSQYLHRVGRTARAGKGGRSVTLAGEEDRKILRLVMKNSPAENVRRRVIPPETIARYQDKIEKAKDSVAAILQEQQEDRELAKAEKEVNKAKNMIEFEAEIKARPAKTWFQTGAEKRQQKEASNLEYAAKFGGTKAVKPEKKTVSKHKKRKAVSQEDLAEQKSALKFIKSAKRANRPQRLSATNTIQRPSSMAGTQGAGKKKNKSRGGLDVGFTEDLTSTRKQGNGRQTTNAAGTKGKAAKGKRR</sequence>
<dbReference type="InterPro" id="IPR011545">
    <property type="entry name" value="DEAD/DEAH_box_helicase_dom"/>
</dbReference>
<feature type="region of interest" description="Disordered" evidence="10">
    <location>
        <begin position="789"/>
        <end position="864"/>
    </location>
</feature>
<feature type="compositionally biased region" description="Polar residues" evidence="10">
    <location>
        <begin position="835"/>
        <end position="847"/>
    </location>
</feature>
<dbReference type="Pfam" id="PF00271">
    <property type="entry name" value="Helicase_C"/>
    <property type="match status" value="1"/>
</dbReference>
<dbReference type="InterPro" id="IPR001650">
    <property type="entry name" value="Helicase_C-like"/>
</dbReference>
<dbReference type="Proteomes" id="UP001151582">
    <property type="component" value="Unassembled WGS sequence"/>
</dbReference>
<comment type="catalytic activity">
    <reaction evidence="7">
        <text>ATP + H2O = ADP + phosphate + H(+)</text>
        <dbReference type="Rhea" id="RHEA:13065"/>
        <dbReference type="ChEBI" id="CHEBI:15377"/>
        <dbReference type="ChEBI" id="CHEBI:15378"/>
        <dbReference type="ChEBI" id="CHEBI:30616"/>
        <dbReference type="ChEBI" id="CHEBI:43474"/>
        <dbReference type="ChEBI" id="CHEBI:456216"/>
        <dbReference type="EC" id="3.6.4.13"/>
    </reaction>
</comment>
<feature type="compositionally biased region" description="Basic residues" evidence="10">
    <location>
        <begin position="106"/>
        <end position="116"/>
    </location>
</feature>
<keyword evidence="2" id="KW-0547">Nucleotide-binding</keyword>
<dbReference type="SMART" id="SM00490">
    <property type="entry name" value="HELICc"/>
    <property type="match status" value="1"/>
</dbReference>
<evidence type="ECO:0000256" key="1">
    <source>
        <dbReference type="ARBA" id="ARBA00012552"/>
    </source>
</evidence>
<feature type="compositionally biased region" description="Polar residues" evidence="10">
    <location>
        <begin position="148"/>
        <end position="161"/>
    </location>
</feature>
<feature type="domain" description="DEAD-box RNA helicase Q" evidence="13">
    <location>
        <begin position="294"/>
        <end position="322"/>
    </location>
</feature>
<keyword evidence="6" id="KW-0694">RNA-binding</keyword>
<dbReference type="CDD" id="cd17947">
    <property type="entry name" value="DEADc_DDX27"/>
    <property type="match status" value="1"/>
</dbReference>
<dbReference type="GO" id="GO:0016787">
    <property type="term" value="F:hydrolase activity"/>
    <property type="evidence" value="ECO:0007669"/>
    <property type="project" value="UniProtKB-KW"/>
</dbReference>
<dbReference type="InterPro" id="IPR014014">
    <property type="entry name" value="RNA_helicase_DEAD_Q_motif"/>
</dbReference>
<accession>A0A9W8B2H0</accession>
<dbReference type="OrthoDB" id="10259843at2759"/>
<dbReference type="Gene3D" id="3.40.50.300">
    <property type="entry name" value="P-loop containing nucleotide triphosphate hydrolases"/>
    <property type="match status" value="2"/>
</dbReference>
<dbReference type="InterPro" id="IPR014001">
    <property type="entry name" value="Helicase_ATP-bd"/>
</dbReference>
<protein>
    <recommendedName>
        <fullName evidence="1">RNA helicase</fullName>
        <ecNumber evidence="1">3.6.4.13</ecNumber>
    </recommendedName>
</protein>
<organism evidence="14 15">
    <name type="scientific">Dimargaris verticillata</name>
    <dbReference type="NCBI Taxonomy" id="2761393"/>
    <lineage>
        <taxon>Eukaryota</taxon>
        <taxon>Fungi</taxon>
        <taxon>Fungi incertae sedis</taxon>
        <taxon>Zoopagomycota</taxon>
        <taxon>Kickxellomycotina</taxon>
        <taxon>Dimargaritomycetes</taxon>
        <taxon>Dimargaritales</taxon>
        <taxon>Dimargaritaceae</taxon>
        <taxon>Dimargaris</taxon>
    </lineage>
</organism>
<name>A0A9W8B2H0_9FUNG</name>
<feature type="compositionally biased region" description="Polar residues" evidence="10">
    <location>
        <begin position="797"/>
        <end position="813"/>
    </location>
</feature>
<dbReference type="AlphaFoldDB" id="A0A9W8B2H0"/>
<keyword evidence="9" id="KW-0175">Coiled coil</keyword>
<feature type="compositionally biased region" description="Acidic residues" evidence="10">
    <location>
        <begin position="221"/>
        <end position="234"/>
    </location>
</feature>
<evidence type="ECO:0000256" key="7">
    <source>
        <dbReference type="ARBA" id="ARBA00047984"/>
    </source>
</evidence>
<proteinExistence type="predicted"/>
<dbReference type="PANTHER" id="PTHR47959:SF1">
    <property type="entry name" value="ATP-DEPENDENT RNA HELICASE DBPA"/>
    <property type="match status" value="1"/>
</dbReference>
<evidence type="ECO:0000259" key="11">
    <source>
        <dbReference type="PROSITE" id="PS51192"/>
    </source>
</evidence>
<dbReference type="GO" id="GO:0005829">
    <property type="term" value="C:cytosol"/>
    <property type="evidence" value="ECO:0007669"/>
    <property type="project" value="TreeGrafter"/>
</dbReference>
<dbReference type="GO" id="GO:0005524">
    <property type="term" value="F:ATP binding"/>
    <property type="evidence" value="ECO:0007669"/>
    <property type="project" value="UniProtKB-KW"/>
</dbReference>
<evidence type="ECO:0000256" key="6">
    <source>
        <dbReference type="ARBA" id="ARBA00022884"/>
    </source>
</evidence>
<evidence type="ECO:0000256" key="3">
    <source>
        <dbReference type="ARBA" id="ARBA00022801"/>
    </source>
</evidence>
<gene>
    <name evidence="14" type="primary">DRS1</name>
    <name evidence="14" type="ORF">H4R34_002588</name>
</gene>
<evidence type="ECO:0000256" key="9">
    <source>
        <dbReference type="SAM" id="Coils"/>
    </source>
</evidence>
<dbReference type="CDD" id="cd18787">
    <property type="entry name" value="SF2_C_DEAD"/>
    <property type="match status" value="1"/>
</dbReference>
<feature type="domain" description="Helicase C-terminal" evidence="12">
    <location>
        <begin position="510"/>
        <end position="681"/>
    </location>
</feature>
<evidence type="ECO:0000313" key="14">
    <source>
        <dbReference type="EMBL" id="KAJ1980067.1"/>
    </source>
</evidence>
<evidence type="ECO:0000256" key="8">
    <source>
        <dbReference type="PROSITE-ProRule" id="PRU00552"/>
    </source>
</evidence>
<evidence type="ECO:0000259" key="12">
    <source>
        <dbReference type="PROSITE" id="PS51194"/>
    </source>
</evidence>
<feature type="domain" description="Helicase ATP-binding" evidence="11">
    <location>
        <begin position="325"/>
        <end position="499"/>
    </location>
</feature>
<dbReference type="PROSITE" id="PS00039">
    <property type="entry name" value="DEAD_ATP_HELICASE"/>
    <property type="match status" value="1"/>
</dbReference>
<dbReference type="GO" id="GO:0003724">
    <property type="term" value="F:RNA helicase activity"/>
    <property type="evidence" value="ECO:0007669"/>
    <property type="project" value="UniProtKB-EC"/>
</dbReference>
<feature type="region of interest" description="Disordered" evidence="10">
    <location>
        <begin position="756"/>
        <end position="777"/>
    </location>
</feature>
<keyword evidence="15" id="KW-1185">Reference proteome</keyword>
<dbReference type="InterPro" id="IPR050079">
    <property type="entry name" value="DEAD_box_RNA_helicase"/>
</dbReference>